<name>A0A2G8RTH1_9APHY</name>
<evidence type="ECO:0000256" key="1">
    <source>
        <dbReference type="SAM" id="MobiDB-lite"/>
    </source>
</evidence>
<accession>A0A2G8RTH1</accession>
<keyword evidence="3" id="KW-1185">Reference proteome</keyword>
<proteinExistence type="predicted"/>
<gene>
    <name evidence="2" type="ORF">GSI_12692</name>
</gene>
<dbReference type="EMBL" id="AYKW01000056">
    <property type="protein sequence ID" value="PIL24806.1"/>
    <property type="molecule type" value="Genomic_DNA"/>
</dbReference>
<reference evidence="2 3" key="1">
    <citation type="journal article" date="2015" name="Sci. Rep.">
        <title>Chromosome-level genome map provides insights into diverse defense mechanisms in the medicinal fungus Ganoderma sinense.</title>
        <authorList>
            <person name="Zhu Y."/>
            <person name="Xu J."/>
            <person name="Sun C."/>
            <person name="Zhou S."/>
            <person name="Xu H."/>
            <person name="Nelson D.R."/>
            <person name="Qian J."/>
            <person name="Song J."/>
            <person name="Luo H."/>
            <person name="Xiang L."/>
            <person name="Li Y."/>
            <person name="Xu Z."/>
            <person name="Ji A."/>
            <person name="Wang L."/>
            <person name="Lu S."/>
            <person name="Hayward A."/>
            <person name="Sun W."/>
            <person name="Li X."/>
            <person name="Schwartz D.C."/>
            <person name="Wang Y."/>
            <person name="Chen S."/>
        </authorList>
    </citation>
    <scope>NUCLEOTIDE SEQUENCE [LARGE SCALE GENOMIC DNA]</scope>
    <source>
        <strain evidence="2 3">ZZ0214-1</strain>
    </source>
</reference>
<dbReference type="AlphaFoldDB" id="A0A2G8RTH1"/>
<feature type="region of interest" description="Disordered" evidence="1">
    <location>
        <begin position="147"/>
        <end position="173"/>
    </location>
</feature>
<sequence length="231" mass="26156">MPATYFHLPPELQFLIQDFISPTDLRTHVCVFLSDPRCVSLYSDKFWSHLLWNNGIGQLSDENETQASWCDIAVSAITTDGFCTHPQCGEALLEYNRARMQETSQHLRPLVPMVVDENYEGEQNTAIHSIVGHIDFRPSNEVNPWDKPSVSDDAHLRPSGQVRSKSRLHEDEREYLSTPPLAARGFATFAPTASFLYCGLYGIELEHSTLRSRALRRPLAVLDVLGLLQME</sequence>
<evidence type="ECO:0000313" key="2">
    <source>
        <dbReference type="EMBL" id="PIL24806.1"/>
    </source>
</evidence>
<evidence type="ECO:0000313" key="3">
    <source>
        <dbReference type="Proteomes" id="UP000230002"/>
    </source>
</evidence>
<evidence type="ECO:0008006" key="4">
    <source>
        <dbReference type="Google" id="ProtNLM"/>
    </source>
</evidence>
<organism evidence="2 3">
    <name type="scientific">Ganoderma sinense ZZ0214-1</name>
    <dbReference type="NCBI Taxonomy" id="1077348"/>
    <lineage>
        <taxon>Eukaryota</taxon>
        <taxon>Fungi</taxon>
        <taxon>Dikarya</taxon>
        <taxon>Basidiomycota</taxon>
        <taxon>Agaricomycotina</taxon>
        <taxon>Agaricomycetes</taxon>
        <taxon>Polyporales</taxon>
        <taxon>Polyporaceae</taxon>
        <taxon>Ganoderma</taxon>
    </lineage>
</organism>
<dbReference type="Proteomes" id="UP000230002">
    <property type="component" value="Unassembled WGS sequence"/>
</dbReference>
<dbReference type="OrthoDB" id="2803395at2759"/>
<protein>
    <recommendedName>
        <fullName evidence="4">F-box domain-containing protein</fullName>
    </recommendedName>
</protein>
<comment type="caution">
    <text evidence="2">The sequence shown here is derived from an EMBL/GenBank/DDBJ whole genome shotgun (WGS) entry which is preliminary data.</text>
</comment>